<accession>A0A1J5P774</accession>
<dbReference type="EMBL" id="MLJW01009126">
    <property type="protein sequence ID" value="OIQ63300.1"/>
    <property type="molecule type" value="Genomic_DNA"/>
</dbReference>
<reference evidence="1" key="1">
    <citation type="submission" date="2016-10" db="EMBL/GenBank/DDBJ databases">
        <title>Sequence of Gallionella enrichment culture.</title>
        <authorList>
            <person name="Poehlein A."/>
            <person name="Muehling M."/>
            <person name="Daniel R."/>
        </authorList>
    </citation>
    <scope>NUCLEOTIDE SEQUENCE</scope>
</reference>
<name>A0A1J5P774_9ZZZZ</name>
<dbReference type="AlphaFoldDB" id="A0A1J5P774"/>
<comment type="caution">
    <text evidence="1">The sequence shown here is derived from an EMBL/GenBank/DDBJ whole genome shotgun (WGS) entry which is preliminary data.</text>
</comment>
<organism evidence="1">
    <name type="scientific">mine drainage metagenome</name>
    <dbReference type="NCBI Taxonomy" id="410659"/>
    <lineage>
        <taxon>unclassified sequences</taxon>
        <taxon>metagenomes</taxon>
        <taxon>ecological metagenomes</taxon>
    </lineage>
</organism>
<protein>
    <submittedName>
        <fullName evidence="1">Uncharacterized protein</fullName>
    </submittedName>
</protein>
<proteinExistence type="predicted"/>
<sequence>MRITHRHVINVTRRNDLFGLEPVFVDTDNHVLAAVNAGLLLRCCGFNLELGPAAVNGFGHATHGLHLFDDGPGGIRHVLRQLFHHIAASPGVDHVGDVGFFLDDELRVAGDAGAEFGG</sequence>
<evidence type="ECO:0000313" key="1">
    <source>
        <dbReference type="EMBL" id="OIQ63300.1"/>
    </source>
</evidence>
<gene>
    <name evidence="1" type="ORF">GALL_551590</name>
</gene>